<keyword evidence="1" id="KW-0472">Membrane</keyword>
<proteinExistence type="predicted"/>
<evidence type="ECO:0000256" key="1">
    <source>
        <dbReference type="SAM" id="Phobius"/>
    </source>
</evidence>
<reference evidence="2" key="1">
    <citation type="submission" date="2022-06" db="EMBL/GenBank/DDBJ databases">
        <title>Physiological and biochemical characterization and genomic elucidation of a strain of the genus Ensifer adhaerens M8 that combines arsenic oxidation and chromium reduction.</title>
        <authorList>
            <person name="Li X."/>
            <person name="Yu c."/>
        </authorList>
    </citation>
    <scope>NUCLEOTIDE SEQUENCE</scope>
    <source>
        <strain evidence="2">M8</strain>
    </source>
</reference>
<sequence length="201" mass="22787">MESGFSFMAIWDRFTSSDTLMATAITVAIPLIIAAFQSWIKPRAKLRYGTVTNMVMLPRKEDGSMGVLRVRLVRIYNSGKRPAEHVEVIFNWKPQHIEQYPHIVTHDQTSSDGRYIVQIARLNGGESVDLYLAADKEVDLPEIIYVRANGEQGKVVNYRNVIWHPLHIRIIVAVLMILGAFTTIYAVVVFLGWLVFGRTIG</sequence>
<accession>A0A9Q8Y9G8</accession>
<feature type="transmembrane region" description="Helical" evidence="1">
    <location>
        <begin position="20"/>
        <end position="40"/>
    </location>
</feature>
<protein>
    <submittedName>
        <fullName evidence="2">Uncharacterized protein</fullName>
    </submittedName>
</protein>
<evidence type="ECO:0000313" key="2">
    <source>
        <dbReference type="EMBL" id="USJ24708.1"/>
    </source>
</evidence>
<organism evidence="2 3">
    <name type="scientific">Ensifer adhaerens</name>
    <name type="common">Sinorhizobium morelense</name>
    <dbReference type="NCBI Taxonomy" id="106592"/>
    <lineage>
        <taxon>Bacteria</taxon>
        <taxon>Pseudomonadati</taxon>
        <taxon>Pseudomonadota</taxon>
        <taxon>Alphaproteobacteria</taxon>
        <taxon>Hyphomicrobiales</taxon>
        <taxon>Rhizobiaceae</taxon>
        <taxon>Sinorhizobium/Ensifer group</taxon>
        <taxon>Ensifer</taxon>
    </lineage>
</organism>
<feature type="transmembrane region" description="Helical" evidence="1">
    <location>
        <begin position="170"/>
        <end position="196"/>
    </location>
</feature>
<dbReference type="Proteomes" id="UP001055460">
    <property type="component" value="Chromosome"/>
</dbReference>
<keyword evidence="1" id="KW-1133">Transmembrane helix</keyword>
<dbReference type="EMBL" id="CP098807">
    <property type="protein sequence ID" value="USJ24708.1"/>
    <property type="molecule type" value="Genomic_DNA"/>
</dbReference>
<gene>
    <name evidence="2" type="ORF">NE863_07010</name>
</gene>
<evidence type="ECO:0000313" key="3">
    <source>
        <dbReference type="Proteomes" id="UP001055460"/>
    </source>
</evidence>
<dbReference type="RefSeq" id="WP_250806387.1">
    <property type="nucleotide sequence ID" value="NZ_CP098807.1"/>
</dbReference>
<keyword evidence="1" id="KW-0812">Transmembrane</keyword>
<name>A0A9Q8Y9G8_ENSAD</name>
<dbReference type="AlphaFoldDB" id="A0A9Q8Y9G8"/>